<sequence length="291" mass="30368">MAWVNAIIQGVLTGGLYALFACGLSLMFGVMKVVNLAHGDLAVVAGYIGVGVIAVTHMPVLWSIPVVVVLMAIVGYVLQRSVIQSALSRGELTTLIVTFGLSIIIENGLQQFFTANSRGIAVGDSFVTASFTIGSQIIIAWLNLAIFVIAVIVLLGLQQFLSFTRYGRLIRAVADDREAAQLSGADYRHVFGIAAAIAFGTVAIAGMFQGMITTISPTIGTDTILLFAFASVVIGGLGSLWGTLLGGVILGVAQAVGAQFNPSYETLAGYGVFLLVLVLRPQGLISQGAQS</sequence>
<dbReference type="OrthoDB" id="9807115at2"/>
<feature type="transmembrane region" description="Helical" evidence="9">
    <location>
        <begin position="90"/>
        <end position="113"/>
    </location>
</feature>
<keyword evidence="11" id="KW-1185">Reference proteome</keyword>
<keyword evidence="2" id="KW-0813">Transport</keyword>
<comment type="subcellular location">
    <subcellularLocation>
        <location evidence="1">Cell membrane</location>
        <topology evidence="1">Multi-pass membrane protein</topology>
    </subcellularLocation>
</comment>
<proteinExistence type="inferred from homology"/>
<evidence type="ECO:0000313" key="11">
    <source>
        <dbReference type="Proteomes" id="UP000460272"/>
    </source>
</evidence>
<dbReference type="RefSeq" id="WP_145851201.1">
    <property type="nucleotide sequence ID" value="NZ_RPFW01000001.1"/>
</dbReference>
<accession>A0A6P2C7Y9</accession>
<keyword evidence="3" id="KW-1003">Cell membrane</keyword>
<keyword evidence="4 9" id="KW-0812">Transmembrane</keyword>
<organism evidence="10 11">
    <name type="scientific">Trebonia kvetii</name>
    <dbReference type="NCBI Taxonomy" id="2480626"/>
    <lineage>
        <taxon>Bacteria</taxon>
        <taxon>Bacillati</taxon>
        <taxon>Actinomycetota</taxon>
        <taxon>Actinomycetes</taxon>
        <taxon>Streptosporangiales</taxon>
        <taxon>Treboniaceae</taxon>
        <taxon>Trebonia</taxon>
    </lineage>
</organism>
<name>A0A6P2C7Y9_9ACTN</name>
<keyword evidence="6 9" id="KW-1133">Transmembrane helix</keyword>
<dbReference type="PANTHER" id="PTHR11795">
    <property type="entry name" value="BRANCHED-CHAIN AMINO ACID TRANSPORT SYSTEM PERMEASE PROTEIN LIVH"/>
    <property type="match status" value="1"/>
</dbReference>
<dbReference type="CDD" id="cd06582">
    <property type="entry name" value="TM_PBP1_LivH_like"/>
    <property type="match status" value="1"/>
</dbReference>
<evidence type="ECO:0000256" key="9">
    <source>
        <dbReference type="SAM" id="Phobius"/>
    </source>
</evidence>
<reference evidence="10 11" key="1">
    <citation type="submission" date="2018-11" db="EMBL/GenBank/DDBJ databases">
        <title>Trebonia kvetii gen.nov., sp.nov., a novel acidophilic actinobacterium, and proposal of the new actinobacterial family Treboniaceae fam. nov.</title>
        <authorList>
            <person name="Rapoport D."/>
            <person name="Sagova-Mareckova M."/>
            <person name="Sedlacek I."/>
            <person name="Provaznik J."/>
            <person name="Kralova S."/>
            <person name="Pavlinic D."/>
            <person name="Benes V."/>
            <person name="Kopecky J."/>
        </authorList>
    </citation>
    <scope>NUCLEOTIDE SEQUENCE [LARGE SCALE GENOMIC DNA]</scope>
    <source>
        <strain evidence="10 11">15Tr583</strain>
    </source>
</reference>
<keyword evidence="7 9" id="KW-0472">Membrane</keyword>
<dbReference type="GO" id="GO:0006865">
    <property type="term" value="P:amino acid transport"/>
    <property type="evidence" value="ECO:0007669"/>
    <property type="project" value="UniProtKB-KW"/>
</dbReference>
<evidence type="ECO:0000256" key="4">
    <source>
        <dbReference type="ARBA" id="ARBA00022692"/>
    </source>
</evidence>
<keyword evidence="5" id="KW-0029">Amino-acid transport</keyword>
<feature type="transmembrane region" description="Helical" evidence="9">
    <location>
        <begin position="190"/>
        <end position="212"/>
    </location>
</feature>
<feature type="transmembrane region" description="Helical" evidence="9">
    <location>
        <begin position="133"/>
        <end position="157"/>
    </location>
</feature>
<dbReference type="InterPro" id="IPR001851">
    <property type="entry name" value="ABC_transp_permease"/>
</dbReference>
<dbReference type="Proteomes" id="UP000460272">
    <property type="component" value="Unassembled WGS sequence"/>
</dbReference>
<dbReference type="GO" id="GO:0005886">
    <property type="term" value="C:plasma membrane"/>
    <property type="evidence" value="ECO:0007669"/>
    <property type="project" value="UniProtKB-SubCell"/>
</dbReference>
<evidence type="ECO:0000256" key="7">
    <source>
        <dbReference type="ARBA" id="ARBA00023136"/>
    </source>
</evidence>
<comment type="caution">
    <text evidence="10">The sequence shown here is derived from an EMBL/GenBank/DDBJ whole genome shotgun (WGS) entry which is preliminary data.</text>
</comment>
<feature type="transmembrane region" description="Helical" evidence="9">
    <location>
        <begin position="6"/>
        <end position="26"/>
    </location>
</feature>
<evidence type="ECO:0000313" key="10">
    <source>
        <dbReference type="EMBL" id="TVZ06446.1"/>
    </source>
</evidence>
<evidence type="ECO:0000256" key="1">
    <source>
        <dbReference type="ARBA" id="ARBA00004651"/>
    </source>
</evidence>
<dbReference type="GO" id="GO:0022857">
    <property type="term" value="F:transmembrane transporter activity"/>
    <property type="evidence" value="ECO:0007669"/>
    <property type="project" value="InterPro"/>
</dbReference>
<feature type="transmembrane region" description="Helical" evidence="9">
    <location>
        <begin position="60"/>
        <end position="78"/>
    </location>
</feature>
<gene>
    <name evidence="10" type="ORF">EAS64_03215</name>
</gene>
<dbReference type="PANTHER" id="PTHR11795:SF445">
    <property type="entry name" value="AMINO ACID ABC TRANSPORTER PERMEASE PROTEIN"/>
    <property type="match status" value="1"/>
</dbReference>
<dbReference type="InterPro" id="IPR052157">
    <property type="entry name" value="BCAA_transport_permease"/>
</dbReference>
<evidence type="ECO:0000256" key="6">
    <source>
        <dbReference type="ARBA" id="ARBA00022989"/>
    </source>
</evidence>
<feature type="transmembrane region" description="Helical" evidence="9">
    <location>
        <begin position="33"/>
        <end position="54"/>
    </location>
</feature>
<evidence type="ECO:0000256" key="8">
    <source>
        <dbReference type="ARBA" id="ARBA00037998"/>
    </source>
</evidence>
<feature type="transmembrane region" description="Helical" evidence="9">
    <location>
        <begin position="224"/>
        <end position="255"/>
    </location>
</feature>
<dbReference type="EMBL" id="RPFW01000001">
    <property type="protein sequence ID" value="TVZ06446.1"/>
    <property type="molecule type" value="Genomic_DNA"/>
</dbReference>
<evidence type="ECO:0000256" key="2">
    <source>
        <dbReference type="ARBA" id="ARBA00022448"/>
    </source>
</evidence>
<evidence type="ECO:0000256" key="5">
    <source>
        <dbReference type="ARBA" id="ARBA00022970"/>
    </source>
</evidence>
<comment type="similarity">
    <text evidence="8">Belongs to the binding-protein-dependent transport system permease family. LivHM subfamily.</text>
</comment>
<protein>
    <submittedName>
        <fullName evidence="10">Branched-chain amino acid ABC transporter permease</fullName>
    </submittedName>
</protein>
<dbReference type="AlphaFoldDB" id="A0A6P2C7Y9"/>
<evidence type="ECO:0000256" key="3">
    <source>
        <dbReference type="ARBA" id="ARBA00022475"/>
    </source>
</evidence>
<dbReference type="Pfam" id="PF02653">
    <property type="entry name" value="BPD_transp_2"/>
    <property type="match status" value="1"/>
</dbReference>